<name>A0AA39QQW1_9LECA</name>
<dbReference type="PANTHER" id="PTHR46541:SF1">
    <property type="entry name" value="ZINC FINGER PROTEIN AEBP2"/>
    <property type="match status" value="1"/>
</dbReference>
<dbReference type="GO" id="GO:0006357">
    <property type="term" value="P:regulation of transcription by RNA polymerase II"/>
    <property type="evidence" value="ECO:0007669"/>
    <property type="project" value="TreeGrafter"/>
</dbReference>
<dbReference type="InterPro" id="IPR052130">
    <property type="entry name" value="AEBP2/jing_C2H2-ZnF"/>
</dbReference>
<dbReference type="GO" id="GO:0006508">
    <property type="term" value="P:proteolysis"/>
    <property type="evidence" value="ECO:0007669"/>
    <property type="project" value="InterPro"/>
</dbReference>
<dbReference type="EMBL" id="JAFEKC020000023">
    <property type="protein sequence ID" value="KAK0507512.1"/>
    <property type="molecule type" value="Genomic_DNA"/>
</dbReference>
<feature type="compositionally biased region" description="Low complexity" evidence="1">
    <location>
        <begin position="548"/>
        <end position="592"/>
    </location>
</feature>
<dbReference type="Gene3D" id="3.40.50.200">
    <property type="entry name" value="Peptidase S8/S53 domain"/>
    <property type="match status" value="1"/>
</dbReference>
<feature type="region of interest" description="Disordered" evidence="1">
    <location>
        <begin position="501"/>
        <end position="592"/>
    </location>
</feature>
<feature type="region of interest" description="Disordered" evidence="1">
    <location>
        <begin position="316"/>
        <end position="343"/>
    </location>
</feature>
<dbReference type="Proteomes" id="UP001166286">
    <property type="component" value="Unassembled WGS sequence"/>
</dbReference>
<feature type="region of interest" description="Disordered" evidence="1">
    <location>
        <begin position="127"/>
        <end position="147"/>
    </location>
</feature>
<dbReference type="GO" id="GO:0005634">
    <property type="term" value="C:nucleus"/>
    <property type="evidence" value="ECO:0007669"/>
    <property type="project" value="UniProtKB-SubCell"/>
</dbReference>
<evidence type="ECO:0000256" key="1">
    <source>
        <dbReference type="SAM" id="MobiDB-lite"/>
    </source>
</evidence>
<reference evidence="2" key="1">
    <citation type="submission" date="2023-03" db="EMBL/GenBank/DDBJ databases">
        <title>Complete genome of Cladonia borealis.</title>
        <authorList>
            <person name="Park H."/>
        </authorList>
    </citation>
    <scope>NUCLEOTIDE SEQUENCE</scope>
    <source>
        <strain evidence="2">ANT050790</strain>
    </source>
</reference>
<gene>
    <name evidence="2" type="ORF">JMJ35_010035</name>
</gene>
<feature type="region of interest" description="Disordered" evidence="1">
    <location>
        <begin position="1079"/>
        <end position="1134"/>
    </location>
</feature>
<protein>
    <submittedName>
        <fullName evidence="2">Uncharacterized protein</fullName>
    </submittedName>
</protein>
<dbReference type="GO" id="GO:0004252">
    <property type="term" value="F:serine-type endopeptidase activity"/>
    <property type="evidence" value="ECO:0007669"/>
    <property type="project" value="InterPro"/>
</dbReference>
<comment type="caution">
    <text evidence="2">The sequence shown here is derived from an EMBL/GenBank/DDBJ whole genome shotgun (WGS) entry which is preliminary data.</text>
</comment>
<feature type="compositionally biased region" description="Low complexity" evidence="1">
    <location>
        <begin position="316"/>
        <end position="329"/>
    </location>
</feature>
<organism evidence="2 3">
    <name type="scientific">Cladonia borealis</name>
    <dbReference type="NCBI Taxonomy" id="184061"/>
    <lineage>
        <taxon>Eukaryota</taxon>
        <taxon>Fungi</taxon>
        <taxon>Dikarya</taxon>
        <taxon>Ascomycota</taxon>
        <taxon>Pezizomycotina</taxon>
        <taxon>Lecanoromycetes</taxon>
        <taxon>OSLEUM clade</taxon>
        <taxon>Lecanoromycetidae</taxon>
        <taxon>Lecanorales</taxon>
        <taxon>Lecanorineae</taxon>
        <taxon>Cladoniaceae</taxon>
        <taxon>Cladonia</taxon>
    </lineage>
</organism>
<feature type="compositionally biased region" description="Polar residues" evidence="1">
    <location>
        <begin position="516"/>
        <end position="539"/>
    </location>
</feature>
<dbReference type="GO" id="GO:0008270">
    <property type="term" value="F:zinc ion binding"/>
    <property type="evidence" value="ECO:0007669"/>
    <property type="project" value="UniProtKB-KW"/>
</dbReference>
<proteinExistence type="predicted"/>
<evidence type="ECO:0000313" key="2">
    <source>
        <dbReference type="EMBL" id="KAK0507512.1"/>
    </source>
</evidence>
<dbReference type="AlphaFoldDB" id="A0AA39QQW1"/>
<keyword evidence="3" id="KW-1185">Reference proteome</keyword>
<evidence type="ECO:0000313" key="3">
    <source>
        <dbReference type="Proteomes" id="UP001166286"/>
    </source>
</evidence>
<feature type="compositionally biased region" description="Acidic residues" evidence="1">
    <location>
        <begin position="505"/>
        <end position="515"/>
    </location>
</feature>
<accession>A0AA39QQW1</accession>
<dbReference type="SUPFAM" id="SSF52743">
    <property type="entry name" value="Subtilisin-like"/>
    <property type="match status" value="1"/>
</dbReference>
<sequence length="1208" mass="125927">MEPDLAVNLGTQHFQTWDSRQTSHDIKIFFMPHGNFAPPVIRQSLASTASTFSNVKHSINVSSVGCLRVSDFTEFLANTLSSLSPTLSAELAQNEYNICIFLQSFSARSQSGGNLWNSSFTSSGSQVTTSSQYQTRGPQPFSVQNTSTESCTGPSNGVFQAPSTTVVTVYPRSAIETPLIATFYADIVPSLVTIASTTTVIITDSASSTSTLTIGTSGLFWHLLSPQSAEISPPNSPPITLYPLLSNSSTRLSSLLGASLTSSNTMALSGPDTSIAGAVPYMPTSPSSSTSITTLISISTSVAVIADGPSDRLLVSSTSTSSGSSLSSGTGTGSDGCGTPSSQSTSFATITSAGLSASTTSSYIDTCSGLPDSPALIAGLSLASSTHGGMTSTSSSQTISSTITTLPSQSSTSTTAAFATSTTLSSGTLTIAYGLTTSKSEPSNPTLGPILLVNISEPPEKMQLMHLNLALGPLRGPPSGLSCPPILALICNANNVGTSGPVDDTMIDPSDDVTDSDNGQNNNQNTDPSDQKTELTQSNENEKTASETTRSQTASTSPTSTITSSSQSTSSSRRTSSSISTSSSSSSSSITTAAPTPYVIVGNPGVNDQAITNYLQQILTPAQFSHIQYQLDETGVTGSDWYFGDNMNGTNNFVDVPGLNQSQIQGIDQFSGVGYVFPDVVEEDVGNQPNSNSNTTIRVDQVEYTRQVGAYNELKFISQYYITPQPTEQNLDLVDYVYETPAGAGTWVYVVSEFYDPNHRDYAQRISRHPAFGPGFRMPTTTATISHGTALMSLIAGNWFGVAKQTTIVPVVGYGAGANSRWGSPFENLAAVANSIRRRQRSNRHRGALPGKTVVLMLRQVESGLSSSASRRYQECINELFQLGAVFVTSSGYTFEGPARAPGIFANGAAFPIIRAGGVNYDGTLTTDEYPADVHTIEDVRVAYPGNAEITDDGACYAGARLAGLLAYYMSLPTPPWNIGSTNFETIQNIYNFMVGGYGSYSRYPGGPLIMWNGCPGDYFQAQCITNYAKRDDASDANDTSATLCPIPSKTASFINEATVSLSGVVSLNTPGPVTGTGTITTSSAASPEAFLSSDSTSTKTSKSASSNNPSSSTSSPSGPSITPSQSTSTSTTAPLSLSSNVITASTASSNILSNILATSISPPPATGTCNCNEDGCTPDSPPCCGDGSCTNAPSITPPPATLTCTYL</sequence>
<dbReference type="PANTHER" id="PTHR46541">
    <property type="entry name" value="ZINC FINGER PROTEIN AEBP2"/>
    <property type="match status" value="1"/>
</dbReference>
<dbReference type="InterPro" id="IPR036852">
    <property type="entry name" value="Peptidase_S8/S53_dom_sf"/>
</dbReference>